<evidence type="ECO:0000256" key="1">
    <source>
        <dbReference type="ARBA" id="ARBA00022737"/>
    </source>
</evidence>
<evidence type="ECO:0000259" key="4">
    <source>
        <dbReference type="PROSITE" id="PS50923"/>
    </source>
</evidence>
<feature type="non-terminal residue" evidence="5">
    <location>
        <position position="1"/>
    </location>
</feature>
<dbReference type="InterPro" id="IPR035976">
    <property type="entry name" value="Sushi/SCR/CCP_sf"/>
</dbReference>
<comment type="caution">
    <text evidence="3">Lacks conserved residue(s) required for the propagation of feature annotation.</text>
</comment>
<dbReference type="EMBL" id="VXAB01008663">
    <property type="protein sequence ID" value="NXJ11490.1"/>
    <property type="molecule type" value="Genomic_DNA"/>
</dbReference>
<gene>
    <name evidence="5" type="primary">Cd55_4</name>
    <name evidence="5" type="ORF">ODOGUJ_R07375</name>
</gene>
<feature type="non-terminal residue" evidence="5">
    <location>
        <position position="96"/>
    </location>
</feature>
<dbReference type="PANTHER" id="PTHR45656:SF15">
    <property type="entry name" value="SUSHI DOMAIN-CONTAINING PROTEIN"/>
    <property type="match status" value="1"/>
</dbReference>
<keyword evidence="1" id="KW-0677">Repeat</keyword>
<name>A0A7K9YQV7_9GALL</name>
<proteinExistence type="predicted"/>
<sequence>CGAPPRLSYAELAKEHQNVTVFPVGSTVRYACRPGFMRHPTVLPALTCLENHTWSDVRAFCKRKECNYPEVPQNGRVVILTDLLFRSIVNYTCEEG</sequence>
<dbReference type="InterPro" id="IPR051277">
    <property type="entry name" value="SEZ6_CSMD_C4BPB_Regulators"/>
</dbReference>
<dbReference type="InterPro" id="IPR000436">
    <property type="entry name" value="Sushi_SCR_CCP_dom"/>
</dbReference>
<dbReference type="AlphaFoldDB" id="A0A7K9YQV7"/>
<evidence type="ECO:0000313" key="6">
    <source>
        <dbReference type="Proteomes" id="UP000522663"/>
    </source>
</evidence>
<dbReference type="SMART" id="SM00032">
    <property type="entry name" value="CCP"/>
    <property type="match status" value="1"/>
</dbReference>
<dbReference type="PROSITE" id="PS50923">
    <property type="entry name" value="SUSHI"/>
    <property type="match status" value="1"/>
</dbReference>
<keyword evidence="3" id="KW-0768">Sushi</keyword>
<protein>
    <submittedName>
        <fullName evidence="5">DAF1 protein</fullName>
    </submittedName>
</protein>
<accession>A0A7K9YQV7</accession>
<evidence type="ECO:0000256" key="2">
    <source>
        <dbReference type="ARBA" id="ARBA00023157"/>
    </source>
</evidence>
<comment type="caution">
    <text evidence="5">The sequence shown here is derived from an EMBL/GenBank/DDBJ whole genome shotgun (WGS) entry which is preliminary data.</text>
</comment>
<dbReference type="OrthoDB" id="6103690at2759"/>
<evidence type="ECO:0000313" key="5">
    <source>
        <dbReference type="EMBL" id="NXJ11490.1"/>
    </source>
</evidence>
<dbReference type="Gene3D" id="2.10.70.10">
    <property type="entry name" value="Complement Module, domain 1"/>
    <property type="match status" value="2"/>
</dbReference>
<keyword evidence="6" id="KW-1185">Reference proteome</keyword>
<dbReference type="Pfam" id="PF00084">
    <property type="entry name" value="Sushi"/>
    <property type="match status" value="1"/>
</dbReference>
<organism evidence="5 6">
    <name type="scientific">Odontophorus gujanensis</name>
    <name type="common">marbled wood quail</name>
    <dbReference type="NCBI Taxonomy" id="886794"/>
    <lineage>
        <taxon>Eukaryota</taxon>
        <taxon>Metazoa</taxon>
        <taxon>Chordata</taxon>
        <taxon>Craniata</taxon>
        <taxon>Vertebrata</taxon>
        <taxon>Euteleostomi</taxon>
        <taxon>Archelosauria</taxon>
        <taxon>Archosauria</taxon>
        <taxon>Dinosauria</taxon>
        <taxon>Saurischia</taxon>
        <taxon>Theropoda</taxon>
        <taxon>Coelurosauria</taxon>
        <taxon>Aves</taxon>
        <taxon>Neognathae</taxon>
        <taxon>Galloanserae</taxon>
        <taxon>Galliformes</taxon>
        <taxon>Odontophoridae</taxon>
        <taxon>Odontophorus</taxon>
    </lineage>
</organism>
<feature type="domain" description="Sushi" evidence="4">
    <location>
        <begin position="1"/>
        <end position="63"/>
    </location>
</feature>
<dbReference type="PANTHER" id="PTHR45656">
    <property type="entry name" value="PROTEIN CBR-CLEC-78"/>
    <property type="match status" value="1"/>
</dbReference>
<dbReference type="Proteomes" id="UP000522663">
    <property type="component" value="Unassembled WGS sequence"/>
</dbReference>
<keyword evidence="2" id="KW-1015">Disulfide bond</keyword>
<reference evidence="5 6" key="1">
    <citation type="submission" date="2019-09" db="EMBL/GenBank/DDBJ databases">
        <title>Bird 10,000 Genomes (B10K) Project - Family phase.</title>
        <authorList>
            <person name="Zhang G."/>
        </authorList>
    </citation>
    <scope>NUCLEOTIDE SEQUENCE [LARGE SCALE GENOMIC DNA]</scope>
    <source>
        <strain evidence="5">B10K-DU-001-53</strain>
        <tissue evidence="5">Muscle</tissue>
    </source>
</reference>
<dbReference type="SUPFAM" id="SSF57535">
    <property type="entry name" value="Complement control module/SCR domain"/>
    <property type="match status" value="1"/>
</dbReference>
<evidence type="ECO:0000256" key="3">
    <source>
        <dbReference type="PROSITE-ProRule" id="PRU00302"/>
    </source>
</evidence>
<dbReference type="CDD" id="cd00033">
    <property type="entry name" value="CCP"/>
    <property type="match status" value="1"/>
</dbReference>